<evidence type="ECO:0000313" key="12">
    <source>
        <dbReference type="Proteomes" id="UP000005222"/>
    </source>
</evidence>
<dbReference type="Proteomes" id="UP000005222">
    <property type="component" value="Chromosome D"/>
</dbReference>
<dbReference type="GO" id="GO:0005634">
    <property type="term" value="C:nucleus"/>
    <property type="evidence" value="ECO:0007669"/>
    <property type="project" value="TreeGrafter"/>
</dbReference>
<dbReference type="Pfam" id="PF00069">
    <property type="entry name" value="Pkinase"/>
    <property type="match status" value="2"/>
</dbReference>
<dbReference type="FunCoup" id="G8YPK6">
    <property type="interactions" value="575"/>
</dbReference>
<dbReference type="PROSITE" id="PS00108">
    <property type="entry name" value="PROTEIN_KINASE_ST"/>
    <property type="match status" value="1"/>
</dbReference>
<dbReference type="SUPFAM" id="SSF56112">
    <property type="entry name" value="Protein kinase-like (PK-like)"/>
    <property type="match status" value="1"/>
</dbReference>
<evidence type="ECO:0000259" key="10">
    <source>
        <dbReference type="PROSITE" id="PS50011"/>
    </source>
</evidence>
<protein>
    <recommendedName>
        <fullName evidence="2">non-specific serine/threonine protein kinase</fullName>
        <ecNumber evidence="2">2.7.11.1</ecNumber>
    </recommendedName>
</protein>
<dbReference type="InterPro" id="IPR011009">
    <property type="entry name" value="Kinase-like_dom_sf"/>
</dbReference>
<dbReference type="AlphaFoldDB" id="G8YPK6"/>
<dbReference type="Gene3D" id="3.30.200.20">
    <property type="entry name" value="Phosphorylase Kinase, domain 1"/>
    <property type="match status" value="2"/>
</dbReference>
<dbReference type="InterPro" id="IPR050660">
    <property type="entry name" value="NEK_Ser/Thr_kinase"/>
</dbReference>
<comment type="similarity">
    <text evidence="1">Belongs to the protein kinase superfamily. NEK Ser/Thr protein kinase family. NIMA subfamily.</text>
</comment>
<dbReference type="HOGENOM" id="CLU_000288_63_23_1"/>
<dbReference type="PROSITE" id="PS50011">
    <property type="entry name" value="PROTEIN_KINASE_DOM"/>
    <property type="match status" value="1"/>
</dbReference>
<dbReference type="GO" id="GO:0004674">
    <property type="term" value="F:protein serine/threonine kinase activity"/>
    <property type="evidence" value="ECO:0007669"/>
    <property type="project" value="UniProtKB-EC"/>
</dbReference>
<accession>G8YPK6</accession>
<dbReference type="EMBL" id="FO082056">
    <property type="protein sequence ID" value="CCE78591.1"/>
    <property type="molecule type" value="Genomic_DNA"/>
</dbReference>
<keyword evidence="6 7" id="KW-0067">ATP-binding</keyword>
<dbReference type="SMART" id="SM00220">
    <property type="entry name" value="S_TKc"/>
    <property type="match status" value="1"/>
</dbReference>
<dbReference type="GO" id="GO:0007059">
    <property type="term" value="P:chromosome segregation"/>
    <property type="evidence" value="ECO:0007669"/>
    <property type="project" value="TreeGrafter"/>
</dbReference>
<evidence type="ECO:0000256" key="7">
    <source>
        <dbReference type="PROSITE-ProRule" id="PRU10141"/>
    </source>
</evidence>
<dbReference type="CDD" id="cd08217">
    <property type="entry name" value="STKc_Nek2"/>
    <property type="match status" value="1"/>
</dbReference>
<keyword evidence="3" id="KW-0808">Transferase</keyword>
<name>G8YPK6_PICSO</name>
<dbReference type="PROSITE" id="PS00107">
    <property type="entry name" value="PROTEIN_KINASE_ATP"/>
    <property type="match status" value="1"/>
</dbReference>
<evidence type="ECO:0000313" key="11">
    <source>
        <dbReference type="EMBL" id="CCE78591.1"/>
    </source>
</evidence>
<dbReference type="InterPro" id="IPR000719">
    <property type="entry name" value="Prot_kinase_dom"/>
</dbReference>
<keyword evidence="8" id="KW-0175">Coiled coil</keyword>
<sequence length="543" mass="63252">MKSVAEEYEALEVIGKGSYGIVRKLRSKSTGEILVRKEIEYTSMNTLERNQLISELRILRELNHPNIVKYYSHEHIPERKSIHIYMEYCDGGDLAQIITNFRSNKESVPEEFIWQVLVQTLFALHRCHYGIDAQKVDLFSGTTNDSEPDINSETVVIHRDIKPDNIFILNSGKTVKLGDFGLAKMITSQNDFAKTYVGTPYYMSPEVLMDQPYSPVCDIWSLGCVLFELCTLRPPFQAKTHLSLQSKIKEGSIPALPESYSSQLRSIIRSCITVDPELRPSCYELLEALSVRFLRKEMELKQISSNLSLFSDQLVTKNEELKRKESLLLTLEKKVLAQKEELELEYNNMRKNCSMQKKQLEEELIEEFEMRKKAMDQEAKEVRLGYQREFKLVVEQEVQKRLREIMSKQAYSNTHELIRKKSDPSTQSPNKAQYQPRGLTHQQMHFIPDSNSPTKPRGPKELTFEDNTFHYASPRRIPLKARNDQMEDYDIHNGIMENHTKVPASRFPGNSYKQRITDRLERLSIEKRHIPEFEELYLRGGRN</sequence>
<dbReference type="STRING" id="559304.G8YPK6"/>
<feature type="compositionally biased region" description="Polar residues" evidence="9">
    <location>
        <begin position="424"/>
        <end position="433"/>
    </location>
</feature>
<dbReference type="OMA" id="LALHRCH"/>
<evidence type="ECO:0000256" key="9">
    <source>
        <dbReference type="SAM" id="MobiDB-lite"/>
    </source>
</evidence>
<dbReference type="GO" id="GO:0044732">
    <property type="term" value="C:mitotic spindle pole body"/>
    <property type="evidence" value="ECO:0007669"/>
    <property type="project" value="TreeGrafter"/>
</dbReference>
<dbReference type="PANTHER" id="PTHR43671">
    <property type="entry name" value="SERINE/THREONINE-PROTEIN KINASE NEK"/>
    <property type="match status" value="1"/>
</dbReference>
<evidence type="ECO:0000256" key="8">
    <source>
        <dbReference type="SAM" id="Coils"/>
    </source>
</evidence>
<dbReference type="eggNOG" id="KOG0591">
    <property type="taxonomic scope" value="Eukaryota"/>
</dbReference>
<dbReference type="GO" id="GO:0030447">
    <property type="term" value="P:filamentous growth"/>
    <property type="evidence" value="ECO:0007669"/>
    <property type="project" value="UniProtKB-ARBA"/>
</dbReference>
<dbReference type="InParanoid" id="G8YPK6"/>
<proteinExistence type="inferred from homology"/>
<evidence type="ECO:0000256" key="1">
    <source>
        <dbReference type="ARBA" id="ARBA00010886"/>
    </source>
</evidence>
<dbReference type="InterPro" id="IPR017441">
    <property type="entry name" value="Protein_kinase_ATP_BS"/>
</dbReference>
<feature type="region of interest" description="Disordered" evidence="9">
    <location>
        <begin position="413"/>
        <end position="435"/>
    </location>
</feature>
<dbReference type="PANTHER" id="PTHR43671:SF13">
    <property type="entry name" value="SERINE_THREONINE-PROTEIN KINASE NEK2"/>
    <property type="match status" value="1"/>
</dbReference>
<feature type="domain" description="Protein kinase" evidence="10">
    <location>
        <begin position="8"/>
        <end position="294"/>
    </location>
</feature>
<dbReference type="Gene3D" id="1.10.510.10">
    <property type="entry name" value="Transferase(Phosphotransferase) domain 1"/>
    <property type="match status" value="1"/>
</dbReference>
<dbReference type="EC" id="2.7.11.1" evidence="2"/>
<dbReference type="GO" id="GO:0005524">
    <property type="term" value="F:ATP binding"/>
    <property type="evidence" value="ECO:0007669"/>
    <property type="project" value="UniProtKB-UniRule"/>
</dbReference>
<keyword evidence="5" id="KW-0418">Kinase</keyword>
<reference evidence="11 12" key="1">
    <citation type="journal article" date="2012" name="G3 (Bethesda)">
        <title>Pichia sorbitophila, an interspecies yeast hybrid reveals early steps of genome resolution following polyploidization.</title>
        <authorList>
            <person name="Leh Louis V."/>
            <person name="Despons L."/>
            <person name="Friedrich A."/>
            <person name="Martin T."/>
            <person name="Durrens P."/>
            <person name="Casaregola S."/>
            <person name="Neuveglise C."/>
            <person name="Fairhead C."/>
            <person name="Marck C."/>
            <person name="Cruz J.A."/>
            <person name="Straub M.L."/>
            <person name="Kugler V."/>
            <person name="Sacerdot C."/>
            <person name="Uzunov Z."/>
            <person name="Thierry A."/>
            <person name="Weiss S."/>
            <person name="Bleykasten C."/>
            <person name="De Montigny J."/>
            <person name="Jacques N."/>
            <person name="Jung P."/>
            <person name="Lemaire M."/>
            <person name="Mallet S."/>
            <person name="Morel G."/>
            <person name="Richard G.F."/>
            <person name="Sarkar A."/>
            <person name="Savel G."/>
            <person name="Schacherer J."/>
            <person name="Seret M.L."/>
            <person name="Talla E."/>
            <person name="Samson G."/>
            <person name="Jubin C."/>
            <person name="Poulain J."/>
            <person name="Vacherie B."/>
            <person name="Barbe V."/>
            <person name="Pelletier E."/>
            <person name="Sherman D.J."/>
            <person name="Westhof E."/>
            <person name="Weissenbach J."/>
            <person name="Baret P.V."/>
            <person name="Wincker P."/>
            <person name="Gaillardin C."/>
            <person name="Dujon B."/>
            <person name="Souciet J.L."/>
        </authorList>
    </citation>
    <scope>NUCLEOTIDE SEQUENCE [LARGE SCALE GENOMIC DNA]</scope>
    <source>
        <strain evidence="12">ATCC MYA-4447 / BCRC 22081 / CBS 7064 / NBRC 10061 / NRRL Y-12695</strain>
    </source>
</reference>
<keyword evidence="4 7" id="KW-0547">Nucleotide-binding</keyword>
<organism evidence="11 12">
    <name type="scientific">Pichia sorbitophila (strain ATCC MYA-4447 / BCRC 22081 / CBS 7064 / NBRC 10061 / NRRL Y-12695)</name>
    <name type="common">Hybrid yeast</name>
    <dbReference type="NCBI Taxonomy" id="559304"/>
    <lineage>
        <taxon>Eukaryota</taxon>
        <taxon>Fungi</taxon>
        <taxon>Dikarya</taxon>
        <taxon>Ascomycota</taxon>
        <taxon>Saccharomycotina</taxon>
        <taxon>Pichiomycetes</taxon>
        <taxon>Debaryomycetaceae</taxon>
        <taxon>Millerozyma</taxon>
    </lineage>
</organism>
<feature type="coiled-coil region" evidence="8">
    <location>
        <begin position="314"/>
        <end position="378"/>
    </location>
</feature>
<evidence type="ECO:0000256" key="6">
    <source>
        <dbReference type="ARBA" id="ARBA00022840"/>
    </source>
</evidence>
<evidence type="ECO:0000256" key="4">
    <source>
        <dbReference type="ARBA" id="ARBA00022741"/>
    </source>
</evidence>
<feature type="binding site" evidence="7">
    <location>
        <position position="37"/>
    </location>
    <ligand>
        <name>ATP</name>
        <dbReference type="ChEBI" id="CHEBI:30616"/>
    </ligand>
</feature>
<keyword evidence="12" id="KW-1185">Reference proteome</keyword>
<dbReference type="OrthoDB" id="10250725at2759"/>
<evidence type="ECO:0000256" key="5">
    <source>
        <dbReference type="ARBA" id="ARBA00022777"/>
    </source>
</evidence>
<dbReference type="GO" id="GO:0005737">
    <property type="term" value="C:cytoplasm"/>
    <property type="evidence" value="ECO:0007669"/>
    <property type="project" value="TreeGrafter"/>
</dbReference>
<evidence type="ECO:0000256" key="3">
    <source>
        <dbReference type="ARBA" id="ARBA00022679"/>
    </source>
</evidence>
<dbReference type="InterPro" id="IPR008271">
    <property type="entry name" value="Ser/Thr_kinase_AS"/>
</dbReference>
<gene>
    <name evidence="11" type="primary">Piso0_000615</name>
    <name evidence="11" type="ORF">GNLVRS01_PISO0D00355g</name>
</gene>
<evidence type="ECO:0000256" key="2">
    <source>
        <dbReference type="ARBA" id="ARBA00012513"/>
    </source>
</evidence>